<evidence type="ECO:0000313" key="3">
    <source>
        <dbReference type="EMBL" id="NOH46596.1"/>
    </source>
</evidence>
<name>A0A7Y3Z4Y6_9VIBR</name>
<dbReference type="EMBL" id="VTYN01000001">
    <property type="protein sequence ID" value="NOH46596.1"/>
    <property type="molecule type" value="Genomic_DNA"/>
</dbReference>
<dbReference type="GO" id="GO:1901135">
    <property type="term" value="P:carbohydrate derivative metabolic process"/>
    <property type="evidence" value="ECO:0007669"/>
    <property type="project" value="UniProtKB-ARBA"/>
</dbReference>
<evidence type="ECO:0000259" key="2">
    <source>
        <dbReference type="Pfam" id="PF13439"/>
    </source>
</evidence>
<gene>
    <name evidence="3" type="ORF">F0262_00770</name>
</gene>
<reference evidence="3 4" key="1">
    <citation type="submission" date="2019-08" db="EMBL/GenBank/DDBJ databases">
        <title>Draft genome sequencing and comparative genomics of hatchery-associated Vibrios.</title>
        <authorList>
            <person name="Kehlet-Delgado H."/>
            <person name="Mueller R.S."/>
        </authorList>
    </citation>
    <scope>NUCLEOTIDE SEQUENCE [LARGE SCALE GENOMIC DNA]</scope>
    <source>
        <strain evidence="3 4">00-78-3</strain>
    </source>
</reference>
<evidence type="ECO:0000259" key="1">
    <source>
        <dbReference type="Pfam" id="PF00534"/>
    </source>
</evidence>
<dbReference type="SUPFAM" id="SSF53756">
    <property type="entry name" value="UDP-Glycosyltransferase/glycogen phosphorylase"/>
    <property type="match status" value="1"/>
</dbReference>
<dbReference type="CDD" id="cd03808">
    <property type="entry name" value="GT4_CapM-like"/>
    <property type="match status" value="1"/>
</dbReference>
<dbReference type="InterPro" id="IPR028098">
    <property type="entry name" value="Glyco_trans_4-like_N"/>
</dbReference>
<dbReference type="GO" id="GO:0016757">
    <property type="term" value="F:glycosyltransferase activity"/>
    <property type="evidence" value="ECO:0007669"/>
    <property type="project" value="InterPro"/>
</dbReference>
<dbReference type="PANTHER" id="PTHR12526:SF630">
    <property type="entry name" value="GLYCOSYLTRANSFERASE"/>
    <property type="match status" value="1"/>
</dbReference>
<dbReference type="PANTHER" id="PTHR12526">
    <property type="entry name" value="GLYCOSYLTRANSFERASE"/>
    <property type="match status" value="1"/>
</dbReference>
<feature type="domain" description="Glycosyltransferase subfamily 4-like N-terminal" evidence="2">
    <location>
        <begin position="20"/>
        <end position="142"/>
    </location>
</feature>
<proteinExistence type="predicted"/>
<dbReference type="Proteomes" id="UP000572072">
    <property type="component" value="Unassembled WGS sequence"/>
</dbReference>
<evidence type="ECO:0000313" key="4">
    <source>
        <dbReference type="Proteomes" id="UP000572072"/>
    </source>
</evidence>
<feature type="domain" description="Glycosyl transferase family 1" evidence="1">
    <location>
        <begin position="183"/>
        <end position="348"/>
    </location>
</feature>
<keyword evidence="3" id="KW-0808">Transferase</keyword>
<dbReference type="InterPro" id="IPR001296">
    <property type="entry name" value="Glyco_trans_1"/>
</dbReference>
<dbReference type="Pfam" id="PF13439">
    <property type="entry name" value="Glyco_transf_4"/>
    <property type="match status" value="1"/>
</dbReference>
<accession>A0A7Y3Z4Y6</accession>
<comment type="caution">
    <text evidence="3">The sequence shown here is derived from an EMBL/GenBank/DDBJ whole genome shotgun (WGS) entry which is preliminary data.</text>
</comment>
<dbReference type="Pfam" id="PF00534">
    <property type="entry name" value="Glycos_transf_1"/>
    <property type="match status" value="1"/>
</dbReference>
<dbReference type="AlphaFoldDB" id="A0A7Y3Z4Y6"/>
<organism evidence="3 4">
    <name type="scientific">Vibrio rotiferianus</name>
    <dbReference type="NCBI Taxonomy" id="190895"/>
    <lineage>
        <taxon>Bacteria</taxon>
        <taxon>Pseudomonadati</taxon>
        <taxon>Pseudomonadota</taxon>
        <taxon>Gammaproteobacteria</taxon>
        <taxon>Vibrionales</taxon>
        <taxon>Vibrionaceae</taxon>
        <taxon>Vibrio</taxon>
    </lineage>
</organism>
<protein>
    <submittedName>
        <fullName evidence="3">Glycosyltransferase family 4 protein</fullName>
    </submittedName>
</protein>
<sequence>MKVLQVATVATTINAFLLPFAREFRDLGWQVDAAAEGIEQFPDVQNAHDKYYEIGFCRNPFKVRALIQSLIEIRNLLKRERYDVVHVHTPIASFLTRIASIGVGNTKLFYTAHGFHYVKGNPFWKNAIYYLAEKCAGLLTDHLFVINEEDYRFATEKHIASKVSKIDGIGVDMEYFTFSVEDRKVLRDELGIQDGEVMLLHVAELIPRKHHSVMFEALAEMKKTEALGNVKYVVVGSGPLLTELEQLSRQLKLNEHILFLGYRTDVKRLLSASDVLVLSSKQEGLPRCVMEAMSVGKPVIASNIRGNSDLLQSGAGILVELNDVEGWQIAIQELVNSESLRETMGKVGQDLICSRFEESKVIAQVKGVYMNEAIR</sequence>
<dbReference type="Gene3D" id="3.40.50.2000">
    <property type="entry name" value="Glycogen Phosphorylase B"/>
    <property type="match status" value="2"/>
</dbReference>